<evidence type="ECO:0000256" key="2">
    <source>
        <dbReference type="ARBA" id="ARBA00011881"/>
    </source>
</evidence>
<dbReference type="Pfam" id="PF04960">
    <property type="entry name" value="Glutaminase"/>
    <property type="match status" value="1"/>
</dbReference>
<comment type="caution">
    <text evidence="7">The sequence shown here is derived from an EMBL/GenBank/DDBJ whole genome shotgun (WGS) entry which is preliminary data.</text>
</comment>
<protein>
    <recommendedName>
        <fullName evidence="3 6">Glutaminase</fullName>
        <ecNumber evidence="3 6">3.5.1.2</ecNumber>
    </recommendedName>
</protein>
<dbReference type="EC" id="3.5.1.2" evidence="3 6"/>
<feature type="binding site" evidence="6">
    <location>
        <position position="250"/>
    </location>
    <ligand>
        <name>substrate</name>
    </ligand>
</feature>
<accession>A0ABS5ZBG4</accession>
<dbReference type="NCBIfam" id="TIGR03814">
    <property type="entry name" value="Gln_ase"/>
    <property type="match status" value="1"/>
</dbReference>
<dbReference type="PANTHER" id="PTHR12544:SF29">
    <property type="entry name" value="GLUTAMINASE"/>
    <property type="match status" value="1"/>
</dbReference>
<dbReference type="SUPFAM" id="SSF56601">
    <property type="entry name" value="beta-lactamase/transpeptidase-like"/>
    <property type="match status" value="1"/>
</dbReference>
<evidence type="ECO:0000256" key="1">
    <source>
        <dbReference type="ARBA" id="ARBA00011076"/>
    </source>
</evidence>
<evidence type="ECO:0000256" key="5">
    <source>
        <dbReference type="ARBA" id="ARBA00049534"/>
    </source>
</evidence>
<keyword evidence="8" id="KW-1185">Reference proteome</keyword>
<dbReference type="NCBIfam" id="NF002132">
    <property type="entry name" value="PRK00971.1-1"/>
    <property type="match status" value="1"/>
</dbReference>
<evidence type="ECO:0000256" key="4">
    <source>
        <dbReference type="ARBA" id="ARBA00022801"/>
    </source>
</evidence>
<comment type="similarity">
    <text evidence="1 6">Belongs to the glutaminase family.</text>
</comment>
<dbReference type="HAMAP" id="MF_00313">
    <property type="entry name" value="Glutaminase"/>
    <property type="match status" value="1"/>
</dbReference>
<feature type="binding site" evidence="6">
    <location>
        <position position="174"/>
    </location>
    <ligand>
        <name>substrate</name>
    </ligand>
</feature>
<comment type="subunit">
    <text evidence="2 6">Homotetramer.</text>
</comment>
<feature type="binding site" evidence="6">
    <location>
        <position position="71"/>
    </location>
    <ligand>
        <name>substrate</name>
    </ligand>
</feature>
<dbReference type="PANTHER" id="PTHR12544">
    <property type="entry name" value="GLUTAMINASE"/>
    <property type="match status" value="1"/>
</dbReference>
<keyword evidence="4 6" id="KW-0378">Hydrolase</keyword>
<keyword evidence="6" id="KW-0007">Acetylation</keyword>
<evidence type="ECO:0000313" key="8">
    <source>
        <dbReference type="Proteomes" id="UP000690515"/>
    </source>
</evidence>
<dbReference type="InterPro" id="IPR012338">
    <property type="entry name" value="Beta-lactam/transpept-like"/>
</dbReference>
<evidence type="ECO:0000256" key="3">
    <source>
        <dbReference type="ARBA" id="ARBA00012918"/>
    </source>
</evidence>
<dbReference type="InterPro" id="IPR015868">
    <property type="entry name" value="Glutaminase"/>
</dbReference>
<feature type="binding site" evidence="6">
    <location>
        <position position="198"/>
    </location>
    <ligand>
        <name>substrate</name>
    </ligand>
</feature>
<feature type="binding site" evidence="6">
    <location>
        <position position="165"/>
    </location>
    <ligand>
        <name>substrate</name>
    </ligand>
</feature>
<organism evidence="7 8">
    <name type="scientific">Zooshikella harenae</name>
    <dbReference type="NCBI Taxonomy" id="2827238"/>
    <lineage>
        <taxon>Bacteria</taxon>
        <taxon>Pseudomonadati</taxon>
        <taxon>Pseudomonadota</taxon>
        <taxon>Gammaproteobacteria</taxon>
        <taxon>Oceanospirillales</taxon>
        <taxon>Zooshikellaceae</taxon>
        <taxon>Zooshikella</taxon>
    </lineage>
</organism>
<name>A0ABS5ZBG4_9GAMM</name>
<proteinExistence type="inferred from homology"/>
<sequence>MQLRGSWNMPSNDMLEDILTEVSPLLGQGKVANYIPALAKVSANKLGIAVCTVDGELSYAGDALEPFSIQSISKVFSLTLAMNRVGDALWARVGKEPSGQSFNSLSQLEYEHGIPRNPFINAGALVVNDILQSRLSAPKQQSLALVRQLSGNKCIMADKWVARSEYEHPHSARNAAMAYLMKSFGNFNNEVDQVLQSYYMQCAFMMSCVDLAKAFVFLANRGRPLFGAKPLLSPKQTKRLNALLATSGLYDAAGDFAYRVGMPGKSGVGGGIIAIIPGELSVCVWSPALNEAGNSLVGTAMLEKFTTKLGRSIF</sequence>
<feature type="binding site" evidence="6">
    <location>
        <position position="268"/>
    </location>
    <ligand>
        <name>substrate</name>
    </ligand>
</feature>
<dbReference type="EMBL" id="JAGSOY010000019">
    <property type="protein sequence ID" value="MBU2711399.1"/>
    <property type="molecule type" value="Genomic_DNA"/>
</dbReference>
<dbReference type="NCBIfam" id="NF002133">
    <property type="entry name" value="PRK00971.1-2"/>
    <property type="match status" value="1"/>
</dbReference>
<dbReference type="RefSeq" id="WP_215819560.1">
    <property type="nucleotide sequence ID" value="NZ_JAGSOY010000019.1"/>
</dbReference>
<gene>
    <name evidence="7" type="primary">glsB</name>
    <name evidence="6" type="synonym">glsA</name>
    <name evidence="7" type="ORF">KCG35_10045</name>
</gene>
<feature type="binding site" evidence="6">
    <location>
        <position position="121"/>
    </location>
    <ligand>
        <name>substrate</name>
    </ligand>
</feature>
<dbReference type="GO" id="GO:0004359">
    <property type="term" value="F:glutaminase activity"/>
    <property type="evidence" value="ECO:0007669"/>
    <property type="project" value="UniProtKB-EC"/>
</dbReference>
<comment type="catalytic activity">
    <reaction evidence="5 6">
        <text>L-glutamine + H2O = L-glutamate + NH4(+)</text>
        <dbReference type="Rhea" id="RHEA:15889"/>
        <dbReference type="ChEBI" id="CHEBI:15377"/>
        <dbReference type="ChEBI" id="CHEBI:28938"/>
        <dbReference type="ChEBI" id="CHEBI:29985"/>
        <dbReference type="ChEBI" id="CHEBI:58359"/>
        <dbReference type="EC" id="3.5.1.2"/>
    </reaction>
</comment>
<dbReference type="Gene3D" id="3.40.710.10">
    <property type="entry name" value="DD-peptidase/beta-lactamase superfamily"/>
    <property type="match status" value="1"/>
</dbReference>
<dbReference type="Proteomes" id="UP000690515">
    <property type="component" value="Unassembled WGS sequence"/>
</dbReference>
<reference evidence="7 8" key="1">
    <citation type="submission" date="2021-04" db="EMBL/GenBank/DDBJ databases">
        <authorList>
            <person name="Pira H."/>
            <person name="Risdian C."/>
            <person name="Wink J."/>
        </authorList>
    </citation>
    <scope>NUCLEOTIDE SEQUENCE [LARGE SCALE GENOMIC DNA]</scope>
    <source>
        <strain evidence="7 8">WH53</strain>
    </source>
</reference>
<evidence type="ECO:0000313" key="7">
    <source>
        <dbReference type="EMBL" id="MBU2711399.1"/>
    </source>
</evidence>
<evidence type="ECO:0000256" key="6">
    <source>
        <dbReference type="HAMAP-Rule" id="MF_00313"/>
    </source>
</evidence>